<reference evidence="2 3" key="1">
    <citation type="submission" date="2014-10" db="EMBL/GenBank/DDBJ databases">
        <title>Draft genome of the hookworm Ancylostoma caninum.</title>
        <authorList>
            <person name="Mitreva M."/>
        </authorList>
    </citation>
    <scope>NUCLEOTIDE SEQUENCE [LARGE SCALE GENOMIC DNA]</scope>
    <source>
        <strain evidence="2 3">Baltimore</strain>
    </source>
</reference>
<accession>A0A368GA97</accession>
<feature type="region of interest" description="Disordered" evidence="1">
    <location>
        <begin position="97"/>
        <end position="157"/>
    </location>
</feature>
<dbReference type="EMBL" id="JOJR01000240">
    <property type="protein sequence ID" value="RCN41344.1"/>
    <property type="molecule type" value="Genomic_DNA"/>
</dbReference>
<sequence length="157" mass="17517">MNFQGSGLPQYPYYAEQYHPYYHYFLAQVTPPGYASYLYTQDFNNFTQLESFNWTSPIFPQMYTASTQQTNLELYSSADVSHPSAEEVTTASVTVAESVGTSTAQSEEGADEAQPTQPSYRGEIELPSPQKDEPTGCDDLPLLSVSKAEQQIHRSTC</sequence>
<organism evidence="2 3">
    <name type="scientific">Ancylostoma caninum</name>
    <name type="common">Dog hookworm</name>
    <dbReference type="NCBI Taxonomy" id="29170"/>
    <lineage>
        <taxon>Eukaryota</taxon>
        <taxon>Metazoa</taxon>
        <taxon>Ecdysozoa</taxon>
        <taxon>Nematoda</taxon>
        <taxon>Chromadorea</taxon>
        <taxon>Rhabditida</taxon>
        <taxon>Rhabditina</taxon>
        <taxon>Rhabditomorpha</taxon>
        <taxon>Strongyloidea</taxon>
        <taxon>Ancylostomatidae</taxon>
        <taxon>Ancylostomatinae</taxon>
        <taxon>Ancylostoma</taxon>
    </lineage>
</organism>
<evidence type="ECO:0000313" key="2">
    <source>
        <dbReference type="EMBL" id="RCN41344.1"/>
    </source>
</evidence>
<comment type="caution">
    <text evidence="2">The sequence shown here is derived from an EMBL/GenBank/DDBJ whole genome shotgun (WGS) entry which is preliminary data.</text>
</comment>
<evidence type="ECO:0000256" key="1">
    <source>
        <dbReference type="SAM" id="MobiDB-lite"/>
    </source>
</evidence>
<keyword evidence="3" id="KW-1185">Reference proteome</keyword>
<proteinExistence type="predicted"/>
<gene>
    <name evidence="2" type="ORF">ANCCAN_12727</name>
</gene>
<feature type="compositionally biased region" description="Polar residues" evidence="1">
    <location>
        <begin position="147"/>
        <end position="157"/>
    </location>
</feature>
<dbReference type="Proteomes" id="UP000252519">
    <property type="component" value="Unassembled WGS sequence"/>
</dbReference>
<protein>
    <submittedName>
        <fullName evidence="2">Uncharacterized protein</fullName>
    </submittedName>
</protein>
<dbReference type="STRING" id="29170.A0A368GA97"/>
<dbReference type="AlphaFoldDB" id="A0A368GA97"/>
<evidence type="ECO:0000313" key="3">
    <source>
        <dbReference type="Proteomes" id="UP000252519"/>
    </source>
</evidence>
<name>A0A368GA97_ANCCA</name>